<feature type="domain" description="HNH nuclease" evidence="1">
    <location>
        <begin position="17"/>
        <end position="68"/>
    </location>
</feature>
<proteinExistence type="predicted"/>
<protein>
    <recommendedName>
        <fullName evidence="1">HNH nuclease domain-containing protein</fullName>
    </recommendedName>
</protein>
<dbReference type="PANTHER" id="PTHR33877">
    <property type="entry name" value="SLL1193 PROTEIN"/>
    <property type="match status" value="1"/>
</dbReference>
<dbReference type="InterPro" id="IPR029471">
    <property type="entry name" value="HNH_5"/>
</dbReference>
<reference evidence="2" key="1">
    <citation type="submission" date="2019-08" db="EMBL/GenBank/DDBJ databases">
        <authorList>
            <person name="Kucharzyk K."/>
            <person name="Murdoch R.W."/>
            <person name="Higgins S."/>
            <person name="Loffler F."/>
        </authorList>
    </citation>
    <scope>NUCLEOTIDE SEQUENCE</scope>
</reference>
<dbReference type="PANTHER" id="PTHR33877:SF2">
    <property type="entry name" value="OS07G0170200 PROTEIN"/>
    <property type="match status" value="1"/>
</dbReference>
<dbReference type="EMBL" id="VSSQ01064068">
    <property type="protein sequence ID" value="MPN17039.1"/>
    <property type="molecule type" value="Genomic_DNA"/>
</dbReference>
<accession>A0A645FU72</accession>
<sequence>MSFLGKLKSGEIVWSTSVSEWLLEMEKPHVCIYCGQEGALTTEHILPRSRGGENVPDNVVRVCKSCNSSKGAKGLYEWKGLEHKNEHSRIAEGKYLKYLYTMFERNNKLDAKLDDLCPCCLERKCEEEEHAHKFTLYCLEGYFAPK</sequence>
<name>A0A645FU72_9ZZZZ</name>
<comment type="caution">
    <text evidence="2">The sequence shown here is derived from an EMBL/GenBank/DDBJ whole genome shotgun (WGS) entry which is preliminary data.</text>
</comment>
<organism evidence="2">
    <name type="scientific">bioreactor metagenome</name>
    <dbReference type="NCBI Taxonomy" id="1076179"/>
    <lineage>
        <taxon>unclassified sequences</taxon>
        <taxon>metagenomes</taxon>
        <taxon>ecological metagenomes</taxon>
    </lineage>
</organism>
<dbReference type="InterPro" id="IPR052892">
    <property type="entry name" value="NA-targeting_endonuclease"/>
</dbReference>
<dbReference type="CDD" id="cd00085">
    <property type="entry name" value="HNHc"/>
    <property type="match status" value="1"/>
</dbReference>
<dbReference type="SMART" id="SM00507">
    <property type="entry name" value="HNHc"/>
    <property type="match status" value="1"/>
</dbReference>
<evidence type="ECO:0000313" key="2">
    <source>
        <dbReference type="EMBL" id="MPN17039.1"/>
    </source>
</evidence>
<dbReference type="AlphaFoldDB" id="A0A645FU72"/>
<evidence type="ECO:0000259" key="1">
    <source>
        <dbReference type="SMART" id="SM00507"/>
    </source>
</evidence>
<dbReference type="Gene3D" id="1.10.30.50">
    <property type="match status" value="1"/>
</dbReference>
<dbReference type="InterPro" id="IPR003615">
    <property type="entry name" value="HNH_nuc"/>
</dbReference>
<dbReference type="Pfam" id="PF14279">
    <property type="entry name" value="HNH_5"/>
    <property type="match status" value="1"/>
</dbReference>
<gene>
    <name evidence="2" type="ORF">SDC9_164388</name>
</gene>